<feature type="region of interest" description="Disordered" evidence="1">
    <location>
        <begin position="27"/>
        <end position="66"/>
    </location>
</feature>
<sequence>MSGSSPTKPLSPKKMARLAAIEEALRESARFPQSQQDLYEAERERQVAEQRLQAAEEEHRIQEERVEDSVAEMNRIFGDISIAVGRINNAFTSPPSTPRSQTRTQPLTPRSVPSSVPPTPPASPQKRAPVPVSPSTPVNTQIRTLPAQMTINGPSTPIVTVQPGGQYPYYVVYVGEGGKHGLFFSWKSNEGEDIIGASSIYDRNNHDHVVKGFIDLDRARSFYWEFLNSDIPRLLAEQEPTPDEHFIVAQGVRPWVYSSRKSLIMDGLQYRGGVVRRYKGGLGDAWALYNKWSEAGLVKKTHKPRSVF</sequence>
<organism evidence="2 3">
    <name type="scientific">Marasmiellus scandens</name>
    <dbReference type="NCBI Taxonomy" id="2682957"/>
    <lineage>
        <taxon>Eukaryota</taxon>
        <taxon>Fungi</taxon>
        <taxon>Dikarya</taxon>
        <taxon>Basidiomycota</taxon>
        <taxon>Agaricomycotina</taxon>
        <taxon>Agaricomycetes</taxon>
        <taxon>Agaricomycetidae</taxon>
        <taxon>Agaricales</taxon>
        <taxon>Marasmiineae</taxon>
        <taxon>Omphalotaceae</taxon>
        <taxon>Marasmiellus</taxon>
    </lineage>
</organism>
<reference evidence="2 3" key="1">
    <citation type="submission" date="2024-01" db="EMBL/GenBank/DDBJ databases">
        <title>A draft genome for the cacao thread blight pathogen Marasmiellus scandens.</title>
        <authorList>
            <person name="Baruah I.K."/>
            <person name="Leung J."/>
            <person name="Bukari Y."/>
            <person name="Amoako-Attah I."/>
            <person name="Meinhardt L.W."/>
            <person name="Bailey B.A."/>
            <person name="Cohen S.P."/>
        </authorList>
    </citation>
    <scope>NUCLEOTIDE SEQUENCE [LARGE SCALE GENOMIC DNA]</scope>
    <source>
        <strain evidence="2 3">GH-19</strain>
    </source>
</reference>
<feature type="compositionally biased region" description="Basic and acidic residues" evidence="1">
    <location>
        <begin position="40"/>
        <end position="66"/>
    </location>
</feature>
<name>A0ABR1IPE5_9AGAR</name>
<accession>A0ABR1IPE5</accession>
<feature type="compositionally biased region" description="Polar residues" evidence="1">
    <location>
        <begin position="89"/>
        <end position="105"/>
    </location>
</feature>
<keyword evidence="3" id="KW-1185">Reference proteome</keyword>
<feature type="region of interest" description="Disordered" evidence="1">
    <location>
        <begin position="89"/>
        <end position="137"/>
    </location>
</feature>
<evidence type="ECO:0000256" key="1">
    <source>
        <dbReference type="SAM" id="MobiDB-lite"/>
    </source>
</evidence>
<proteinExistence type="predicted"/>
<dbReference type="Proteomes" id="UP001498398">
    <property type="component" value="Unassembled WGS sequence"/>
</dbReference>
<evidence type="ECO:0000313" key="2">
    <source>
        <dbReference type="EMBL" id="KAK7435865.1"/>
    </source>
</evidence>
<protein>
    <submittedName>
        <fullName evidence="2">Uncharacterized protein</fullName>
    </submittedName>
</protein>
<gene>
    <name evidence="2" type="ORF">VKT23_019396</name>
</gene>
<dbReference type="EMBL" id="JBANRG010000101">
    <property type="protein sequence ID" value="KAK7435865.1"/>
    <property type="molecule type" value="Genomic_DNA"/>
</dbReference>
<evidence type="ECO:0000313" key="3">
    <source>
        <dbReference type="Proteomes" id="UP001498398"/>
    </source>
</evidence>
<comment type="caution">
    <text evidence="2">The sequence shown here is derived from an EMBL/GenBank/DDBJ whole genome shotgun (WGS) entry which is preliminary data.</text>
</comment>